<name>A0A919GC21_9ACTN</name>
<sequence length="183" mass="19853">MTSQSADTLRSRYVAQAASDLEENRRRQQDLTEKLRSLQQEEALLIDIMTLAEHYQDGAEPSPLPEQPQDEPAPARRQRRAKSVPGTAASSAAAAKSGGTAKAPRPLLGDILLELLAGYGEPRLAKDLRDELMARHPAREPTPQVVRNTLESLVAKGQVRRHKEERSVMYTLDGGAPGAAAAG</sequence>
<evidence type="ECO:0000256" key="2">
    <source>
        <dbReference type="SAM" id="MobiDB-lite"/>
    </source>
</evidence>
<dbReference type="EMBL" id="BNBO01000051">
    <property type="protein sequence ID" value="GHH81256.1"/>
    <property type="molecule type" value="Genomic_DNA"/>
</dbReference>
<keyword evidence="4" id="KW-1185">Reference proteome</keyword>
<evidence type="ECO:0000256" key="1">
    <source>
        <dbReference type="SAM" id="Coils"/>
    </source>
</evidence>
<dbReference type="GeneID" id="95356656"/>
<proteinExistence type="predicted"/>
<protein>
    <submittedName>
        <fullName evidence="3">Uncharacterized protein</fullName>
    </submittedName>
</protein>
<gene>
    <name evidence="3" type="ORF">GCM10018781_63550</name>
</gene>
<feature type="region of interest" description="Disordered" evidence="2">
    <location>
        <begin position="54"/>
        <end position="104"/>
    </location>
</feature>
<accession>A0A919GC21</accession>
<dbReference type="AlphaFoldDB" id="A0A919GC21"/>
<feature type="compositionally biased region" description="Low complexity" evidence="2">
    <location>
        <begin position="86"/>
        <end position="104"/>
    </location>
</feature>
<dbReference type="InterPro" id="IPR036388">
    <property type="entry name" value="WH-like_DNA-bd_sf"/>
</dbReference>
<dbReference type="RefSeq" id="WP_190214365.1">
    <property type="nucleotide sequence ID" value="NZ_BNBO01000051.1"/>
</dbReference>
<comment type="caution">
    <text evidence="3">The sequence shown here is derived from an EMBL/GenBank/DDBJ whole genome shotgun (WGS) entry which is preliminary data.</text>
</comment>
<reference evidence="3" key="1">
    <citation type="journal article" date="2014" name="Int. J. Syst. Evol. Microbiol.">
        <title>Complete genome sequence of Corynebacterium casei LMG S-19264T (=DSM 44701T), isolated from a smear-ripened cheese.</title>
        <authorList>
            <consortium name="US DOE Joint Genome Institute (JGI-PGF)"/>
            <person name="Walter F."/>
            <person name="Albersmeier A."/>
            <person name="Kalinowski J."/>
            <person name="Ruckert C."/>
        </authorList>
    </citation>
    <scope>NUCLEOTIDE SEQUENCE</scope>
    <source>
        <strain evidence="3">JCM 4646</strain>
    </source>
</reference>
<dbReference type="Proteomes" id="UP000617734">
    <property type="component" value="Unassembled WGS sequence"/>
</dbReference>
<keyword evidence="1" id="KW-0175">Coiled coil</keyword>
<evidence type="ECO:0000313" key="4">
    <source>
        <dbReference type="Proteomes" id="UP000617734"/>
    </source>
</evidence>
<dbReference type="Gene3D" id="1.10.10.10">
    <property type="entry name" value="Winged helix-like DNA-binding domain superfamily/Winged helix DNA-binding domain"/>
    <property type="match status" value="1"/>
</dbReference>
<organism evidence="3 4">
    <name type="scientific">Kitasatospora indigofera</name>
    <dbReference type="NCBI Taxonomy" id="67307"/>
    <lineage>
        <taxon>Bacteria</taxon>
        <taxon>Bacillati</taxon>
        <taxon>Actinomycetota</taxon>
        <taxon>Actinomycetes</taxon>
        <taxon>Kitasatosporales</taxon>
        <taxon>Streptomycetaceae</taxon>
        <taxon>Kitasatospora</taxon>
    </lineage>
</organism>
<feature type="coiled-coil region" evidence="1">
    <location>
        <begin position="14"/>
        <end position="41"/>
    </location>
</feature>
<evidence type="ECO:0000313" key="3">
    <source>
        <dbReference type="EMBL" id="GHH81256.1"/>
    </source>
</evidence>
<reference evidence="3" key="2">
    <citation type="submission" date="2020-09" db="EMBL/GenBank/DDBJ databases">
        <authorList>
            <person name="Sun Q."/>
            <person name="Ohkuma M."/>
        </authorList>
    </citation>
    <scope>NUCLEOTIDE SEQUENCE</scope>
    <source>
        <strain evidence="3">JCM 4646</strain>
    </source>
</reference>